<feature type="active site" description="Nucleophile" evidence="10">
    <location>
        <position position="119"/>
    </location>
</feature>
<dbReference type="InterPro" id="IPR046884">
    <property type="entry name" value="MnmA-like_central"/>
</dbReference>
<dbReference type="EMBL" id="PPUT01000007">
    <property type="protein sequence ID" value="RDC45777.1"/>
    <property type="molecule type" value="Genomic_DNA"/>
</dbReference>
<dbReference type="GO" id="GO:0002143">
    <property type="term" value="P:tRNA wobble position uridine thiolation"/>
    <property type="evidence" value="ECO:0007669"/>
    <property type="project" value="TreeGrafter"/>
</dbReference>
<sequence length="412" mass="44152">MTFGNDRGTAAAPGAASVMAAMSGGVDSSVCALLLQQAGYDVRGATMVLRGGEVLGDAGKGEGSTCGSARDVEDARAVCRRLGIPHDAFNLRDRFDAAVVNPFCGAYLEGRTPNPCIACNRFLKFEALQKRRRQLGLDYVATGHYARRRWDEATGCWQLLRASDPAKDQSYVLYHLTQDTLAHMLFPLGELTKDEVRELARAHGFVTAEKPESQDICFVPDGDYTGFIEAWCRACRCEGETLCTPLGLAGKGEPRSAPTETGAKKTSVATAFEPGEIVNREGRVLGEHAGLIRYTIGQRKGIGVAAREPLYVLGKDAFANQLIVGFKDELLSSGVVACDVNLISGGVLEGPREVQVKTHYRQRPVPAVAEQTGPDELTVTFDEPQRAAAPGQAAVLYEGDIVLGGGTIVRAF</sequence>
<evidence type="ECO:0000256" key="5">
    <source>
        <dbReference type="ARBA" id="ARBA00022840"/>
    </source>
</evidence>
<gene>
    <name evidence="10" type="primary">mnmA</name>
    <name evidence="13" type="ORF">C1850_04005</name>
</gene>
<evidence type="ECO:0000256" key="4">
    <source>
        <dbReference type="ARBA" id="ARBA00022741"/>
    </source>
</evidence>
<comment type="caution">
    <text evidence="13">The sequence shown here is derived from an EMBL/GenBank/DDBJ whole genome shotgun (WGS) entry which is preliminary data.</text>
</comment>
<dbReference type="FunFam" id="3.40.50.620:FF:000115">
    <property type="entry name" value="tRNA-specific 2-thiouridylase MnmA"/>
    <property type="match status" value="1"/>
</dbReference>
<organism evidence="13 14">
    <name type="scientific">Adlercreutzia equolifaciens subsp. celatus</name>
    <dbReference type="NCBI Taxonomy" id="394340"/>
    <lineage>
        <taxon>Bacteria</taxon>
        <taxon>Bacillati</taxon>
        <taxon>Actinomycetota</taxon>
        <taxon>Coriobacteriia</taxon>
        <taxon>Eggerthellales</taxon>
        <taxon>Eggerthellaceae</taxon>
        <taxon>Adlercreutzia</taxon>
    </lineage>
</organism>
<dbReference type="SUPFAM" id="SSF52402">
    <property type="entry name" value="Adenine nucleotide alpha hydrolases-like"/>
    <property type="match status" value="1"/>
</dbReference>
<dbReference type="Gene3D" id="3.40.50.620">
    <property type="entry name" value="HUPs"/>
    <property type="match status" value="1"/>
</dbReference>
<dbReference type="Gene3D" id="2.40.30.10">
    <property type="entry name" value="Translation factors"/>
    <property type="match status" value="1"/>
</dbReference>
<dbReference type="Pfam" id="PF20258">
    <property type="entry name" value="tRNA_Me_trans_C"/>
    <property type="match status" value="1"/>
</dbReference>
<comment type="function">
    <text evidence="9 10">Catalyzes the 2-thiolation of uridine at the wobble position (U34) of tRNA, leading to the formation of s(2)U34.</text>
</comment>
<protein>
    <recommendedName>
        <fullName evidence="10">tRNA-specific 2-thiouridylase MnmA</fullName>
        <ecNumber evidence="10">2.8.1.13</ecNumber>
    </recommendedName>
</protein>
<evidence type="ECO:0000256" key="2">
    <source>
        <dbReference type="ARBA" id="ARBA00022679"/>
    </source>
</evidence>
<dbReference type="RefSeq" id="WP_114548710.1">
    <property type="nucleotide sequence ID" value="NZ_PPUT01000007.1"/>
</dbReference>
<feature type="binding site" evidence="10">
    <location>
        <begin position="21"/>
        <end position="28"/>
    </location>
    <ligand>
        <name>ATP</name>
        <dbReference type="ChEBI" id="CHEBI:30616"/>
    </ligand>
</feature>
<reference evidence="13 14" key="1">
    <citation type="journal article" date="2018" name="Elife">
        <title>Discovery and characterization of a prevalent human gut bacterial enzyme sufficient for the inactivation of a family of plant toxins.</title>
        <authorList>
            <person name="Koppel N."/>
            <person name="Bisanz J.E."/>
            <person name="Pandelia M.E."/>
            <person name="Turnbaugh P.J."/>
            <person name="Balskus E.P."/>
        </authorList>
    </citation>
    <scope>NUCLEOTIDE SEQUENCE [LARGE SCALE GENOMIC DNA]</scope>
    <source>
        <strain evidence="13 14">OB21 GAM 11</strain>
    </source>
</reference>
<feature type="binding site" evidence="10">
    <location>
        <position position="143"/>
    </location>
    <ligand>
        <name>ATP</name>
        <dbReference type="ChEBI" id="CHEBI:30616"/>
    </ligand>
</feature>
<dbReference type="GO" id="GO:0005524">
    <property type="term" value="F:ATP binding"/>
    <property type="evidence" value="ECO:0007669"/>
    <property type="project" value="UniProtKB-KW"/>
</dbReference>
<evidence type="ECO:0000256" key="10">
    <source>
        <dbReference type="HAMAP-Rule" id="MF_00144"/>
    </source>
</evidence>
<keyword evidence="3 10" id="KW-0819">tRNA processing</keyword>
<evidence type="ECO:0000256" key="3">
    <source>
        <dbReference type="ARBA" id="ARBA00022694"/>
    </source>
</evidence>
<dbReference type="GO" id="GO:0005737">
    <property type="term" value="C:cytoplasm"/>
    <property type="evidence" value="ECO:0007669"/>
    <property type="project" value="UniProtKB-SubCell"/>
</dbReference>
<dbReference type="InterPro" id="IPR046885">
    <property type="entry name" value="MnmA-like_C"/>
</dbReference>
<name>A0A369P3C3_9ACTN</name>
<dbReference type="FunFam" id="2.30.30.280:FF:000001">
    <property type="entry name" value="tRNA-specific 2-thiouridylase MnmA"/>
    <property type="match status" value="1"/>
</dbReference>
<feature type="site" description="Interaction with tRNA" evidence="10">
    <location>
        <position position="144"/>
    </location>
</feature>
<evidence type="ECO:0000256" key="6">
    <source>
        <dbReference type="ARBA" id="ARBA00022884"/>
    </source>
</evidence>
<evidence type="ECO:0000256" key="9">
    <source>
        <dbReference type="ARBA" id="ARBA00056575"/>
    </source>
</evidence>
<proteinExistence type="inferred from homology"/>
<feature type="binding site" evidence="10">
    <location>
        <position position="47"/>
    </location>
    <ligand>
        <name>ATP</name>
        <dbReference type="ChEBI" id="CHEBI:30616"/>
    </ligand>
</feature>
<keyword evidence="7" id="KW-1015">Disulfide bond</keyword>
<dbReference type="HAMAP" id="MF_00144">
    <property type="entry name" value="tRNA_thiouridyl_MnmA"/>
    <property type="match status" value="1"/>
</dbReference>
<accession>A0A369P3C3</accession>
<feature type="site" description="Interaction with tRNA" evidence="10">
    <location>
        <position position="392"/>
    </location>
</feature>
<evidence type="ECO:0000313" key="13">
    <source>
        <dbReference type="EMBL" id="RDC45777.1"/>
    </source>
</evidence>
<dbReference type="EC" id="2.8.1.13" evidence="10"/>
<comment type="subcellular location">
    <subcellularLocation>
        <location evidence="10">Cytoplasm</location>
    </subcellularLocation>
</comment>
<dbReference type="InterPro" id="IPR014729">
    <property type="entry name" value="Rossmann-like_a/b/a_fold"/>
</dbReference>
<evidence type="ECO:0000256" key="8">
    <source>
        <dbReference type="ARBA" id="ARBA00051542"/>
    </source>
</evidence>
<keyword evidence="2 10" id="KW-0808">Transferase</keyword>
<dbReference type="AlphaFoldDB" id="A0A369P3C3"/>
<evidence type="ECO:0000256" key="7">
    <source>
        <dbReference type="ARBA" id="ARBA00023157"/>
    </source>
</evidence>
<dbReference type="GO" id="GO:0000049">
    <property type="term" value="F:tRNA binding"/>
    <property type="evidence" value="ECO:0007669"/>
    <property type="project" value="UniProtKB-KW"/>
</dbReference>
<evidence type="ECO:0000313" key="14">
    <source>
        <dbReference type="Proteomes" id="UP000253805"/>
    </source>
</evidence>
<keyword evidence="10" id="KW-0963">Cytoplasm</keyword>
<dbReference type="Gene3D" id="2.30.30.280">
    <property type="entry name" value="Adenine nucleotide alpha hydrolases-like domains"/>
    <property type="match status" value="1"/>
</dbReference>
<feature type="active site" description="Cysteine persulfide intermediate" evidence="10">
    <location>
        <position position="217"/>
    </location>
</feature>
<dbReference type="GO" id="GO:0103016">
    <property type="term" value="F:tRNA-uridine 2-sulfurtransferase activity"/>
    <property type="evidence" value="ECO:0007669"/>
    <property type="project" value="UniProtKB-EC"/>
</dbReference>
<feature type="region of interest" description="Interaction with tRNA" evidence="10">
    <location>
        <begin position="167"/>
        <end position="169"/>
    </location>
</feature>
<keyword evidence="4 10" id="KW-0547">Nucleotide-binding</keyword>
<dbReference type="InterPro" id="IPR004506">
    <property type="entry name" value="MnmA-like"/>
</dbReference>
<dbReference type="Pfam" id="PF20259">
    <property type="entry name" value="tRNA_Me_trans_M"/>
    <property type="match status" value="1"/>
</dbReference>
<dbReference type="InterPro" id="IPR023382">
    <property type="entry name" value="MnmA-like_central_sf"/>
</dbReference>
<dbReference type="Pfam" id="PF03054">
    <property type="entry name" value="tRNA_Me_trans"/>
    <property type="match status" value="1"/>
</dbReference>
<keyword evidence="5 10" id="KW-0067">ATP-binding</keyword>
<comment type="catalytic activity">
    <reaction evidence="8 10">
        <text>S-sulfanyl-L-cysteinyl-[protein] + uridine(34) in tRNA + AH2 + ATP = 2-thiouridine(34) in tRNA + L-cysteinyl-[protein] + A + AMP + diphosphate + H(+)</text>
        <dbReference type="Rhea" id="RHEA:47032"/>
        <dbReference type="Rhea" id="RHEA-COMP:10131"/>
        <dbReference type="Rhea" id="RHEA-COMP:11726"/>
        <dbReference type="Rhea" id="RHEA-COMP:11727"/>
        <dbReference type="Rhea" id="RHEA-COMP:11728"/>
        <dbReference type="ChEBI" id="CHEBI:13193"/>
        <dbReference type="ChEBI" id="CHEBI:15378"/>
        <dbReference type="ChEBI" id="CHEBI:17499"/>
        <dbReference type="ChEBI" id="CHEBI:29950"/>
        <dbReference type="ChEBI" id="CHEBI:30616"/>
        <dbReference type="ChEBI" id="CHEBI:33019"/>
        <dbReference type="ChEBI" id="CHEBI:61963"/>
        <dbReference type="ChEBI" id="CHEBI:65315"/>
        <dbReference type="ChEBI" id="CHEBI:87170"/>
        <dbReference type="ChEBI" id="CHEBI:456215"/>
        <dbReference type="EC" id="2.8.1.13"/>
    </reaction>
</comment>
<dbReference type="CDD" id="cd01998">
    <property type="entry name" value="MnmA_TRMU-like"/>
    <property type="match status" value="1"/>
</dbReference>
<dbReference type="PANTHER" id="PTHR11933">
    <property type="entry name" value="TRNA 5-METHYLAMINOMETHYL-2-THIOURIDYLATE -METHYLTRANSFERASE"/>
    <property type="match status" value="1"/>
</dbReference>
<feature type="domain" description="tRNA-specific 2-thiouridylase MnmA-like C-terminal" evidence="11">
    <location>
        <begin position="342"/>
        <end position="408"/>
    </location>
</feature>
<dbReference type="PANTHER" id="PTHR11933:SF5">
    <property type="entry name" value="MITOCHONDRIAL TRNA-SPECIFIC 2-THIOURIDYLASE 1"/>
    <property type="match status" value="1"/>
</dbReference>
<evidence type="ECO:0000259" key="11">
    <source>
        <dbReference type="Pfam" id="PF20258"/>
    </source>
</evidence>
<dbReference type="Proteomes" id="UP000253805">
    <property type="component" value="Unassembled WGS sequence"/>
</dbReference>
<comment type="caution">
    <text evidence="10">Lacks conserved residue(s) required for the propagation of feature annotation.</text>
</comment>
<evidence type="ECO:0000256" key="1">
    <source>
        <dbReference type="ARBA" id="ARBA00022555"/>
    </source>
</evidence>
<keyword evidence="6 10" id="KW-0694">RNA-binding</keyword>
<keyword evidence="1 10" id="KW-0820">tRNA-binding</keyword>
<comment type="similarity">
    <text evidence="10">Belongs to the MnmA/TRMU family.</text>
</comment>
<evidence type="ECO:0000259" key="12">
    <source>
        <dbReference type="Pfam" id="PF20259"/>
    </source>
</evidence>
<feature type="domain" description="tRNA-specific 2-thiouridylase MnmA-like central" evidence="12">
    <location>
        <begin position="272"/>
        <end position="325"/>
    </location>
</feature>